<organism evidence="3 4">
    <name type="scientific">Angustibacter luteus</name>
    <dbReference type="NCBI Taxonomy" id="658456"/>
    <lineage>
        <taxon>Bacteria</taxon>
        <taxon>Bacillati</taxon>
        <taxon>Actinomycetota</taxon>
        <taxon>Actinomycetes</taxon>
        <taxon>Kineosporiales</taxon>
        <taxon>Kineosporiaceae</taxon>
    </lineage>
</organism>
<keyword evidence="2" id="KW-0732">Signal</keyword>
<feature type="chain" id="PRO_5046832373" description="EfeO-type cupredoxin-like domain-containing protein" evidence="2">
    <location>
        <begin position="27"/>
        <end position="154"/>
    </location>
</feature>
<evidence type="ECO:0000256" key="1">
    <source>
        <dbReference type="SAM" id="MobiDB-lite"/>
    </source>
</evidence>
<proteinExistence type="predicted"/>
<dbReference type="InterPro" id="IPR008972">
    <property type="entry name" value="Cupredoxin"/>
</dbReference>
<gene>
    <name evidence="3" type="ORF">ACFQDO_14140</name>
</gene>
<dbReference type="Gene3D" id="2.60.40.420">
    <property type="entry name" value="Cupredoxins - blue copper proteins"/>
    <property type="match status" value="1"/>
</dbReference>
<dbReference type="SUPFAM" id="SSF49503">
    <property type="entry name" value="Cupredoxins"/>
    <property type="match status" value="1"/>
</dbReference>
<keyword evidence="4" id="KW-1185">Reference proteome</keyword>
<name>A0ABW1JHN2_9ACTN</name>
<feature type="signal peptide" evidence="2">
    <location>
        <begin position="1"/>
        <end position="26"/>
    </location>
</feature>
<evidence type="ECO:0000256" key="2">
    <source>
        <dbReference type="SAM" id="SignalP"/>
    </source>
</evidence>
<feature type="region of interest" description="Disordered" evidence="1">
    <location>
        <begin position="31"/>
        <end position="68"/>
    </location>
</feature>
<evidence type="ECO:0000313" key="3">
    <source>
        <dbReference type="EMBL" id="MFC6008273.1"/>
    </source>
</evidence>
<evidence type="ECO:0000313" key="4">
    <source>
        <dbReference type="Proteomes" id="UP001596189"/>
    </source>
</evidence>
<accession>A0ABW1JHN2</accession>
<dbReference type="PROSITE" id="PS51257">
    <property type="entry name" value="PROKAR_LIPOPROTEIN"/>
    <property type="match status" value="1"/>
</dbReference>
<protein>
    <recommendedName>
        <fullName evidence="5">EfeO-type cupredoxin-like domain-containing protein</fullName>
    </recommendedName>
</protein>
<dbReference type="Proteomes" id="UP001596189">
    <property type="component" value="Unassembled WGS sequence"/>
</dbReference>
<feature type="compositionally biased region" description="Low complexity" evidence="1">
    <location>
        <begin position="31"/>
        <end position="59"/>
    </location>
</feature>
<reference evidence="4" key="1">
    <citation type="journal article" date="2019" name="Int. J. Syst. Evol. Microbiol.">
        <title>The Global Catalogue of Microorganisms (GCM) 10K type strain sequencing project: providing services to taxonomists for standard genome sequencing and annotation.</title>
        <authorList>
            <consortium name="The Broad Institute Genomics Platform"/>
            <consortium name="The Broad Institute Genome Sequencing Center for Infectious Disease"/>
            <person name="Wu L."/>
            <person name="Ma J."/>
        </authorList>
    </citation>
    <scope>NUCLEOTIDE SEQUENCE [LARGE SCALE GENOMIC DNA]</scope>
    <source>
        <strain evidence="4">KACC 14249</strain>
    </source>
</reference>
<comment type="caution">
    <text evidence="3">The sequence shown here is derived from an EMBL/GenBank/DDBJ whole genome shotgun (WGS) entry which is preliminary data.</text>
</comment>
<dbReference type="EMBL" id="JBHSRD010000004">
    <property type="protein sequence ID" value="MFC6008273.1"/>
    <property type="molecule type" value="Genomic_DNA"/>
</dbReference>
<dbReference type="RefSeq" id="WP_345715035.1">
    <property type="nucleotide sequence ID" value="NZ_BAABFP010000002.1"/>
</dbReference>
<sequence length="154" mass="15868">MPRTWRRAARCTVAPASALLVVVALSACSSGDDASAPTSSATATVPTSESASPSGSASPSPTPSPTASVKTIEITVNGKDVTPAPARVKIAPGETLRLVVTADHDDELHAHGFDVEKELKAGVPTAVDLVTDEPGLYEVETHHPELRLLQVQVG</sequence>
<evidence type="ECO:0008006" key="5">
    <source>
        <dbReference type="Google" id="ProtNLM"/>
    </source>
</evidence>